<dbReference type="PROSITE" id="PS52016">
    <property type="entry name" value="TONB_DEPENDENT_REC_3"/>
    <property type="match status" value="1"/>
</dbReference>
<accession>B2DD76</accession>
<feature type="chain" id="PRO_5002777505" evidence="12">
    <location>
        <begin position="29"/>
        <end position="695"/>
    </location>
</feature>
<keyword evidence="5 12" id="KW-0732">Signal</keyword>
<dbReference type="InterPro" id="IPR039426">
    <property type="entry name" value="TonB-dep_rcpt-like"/>
</dbReference>
<dbReference type="InterPro" id="IPR012910">
    <property type="entry name" value="Plug_dom"/>
</dbReference>
<evidence type="ECO:0000259" key="13">
    <source>
        <dbReference type="PROSITE" id="PS50035"/>
    </source>
</evidence>
<evidence type="ECO:0000256" key="9">
    <source>
        <dbReference type="ARBA" id="ARBA00023237"/>
    </source>
</evidence>
<evidence type="ECO:0000256" key="4">
    <source>
        <dbReference type="ARBA" id="ARBA00022692"/>
    </source>
</evidence>
<evidence type="ECO:0000256" key="11">
    <source>
        <dbReference type="RuleBase" id="RU003357"/>
    </source>
</evidence>
<feature type="domain" description="PLD phosphodiesterase" evidence="13">
    <location>
        <begin position="388"/>
        <end position="415"/>
    </location>
</feature>
<evidence type="ECO:0000256" key="7">
    <source>
        <dbReference type="ARBA" id="ARBA00023136"/>
    </source>
</evidence>
<dbReference type="Gene3D" id="2.40.170.20">
    <property type="entry name" value="TonB-dependent receptor, beta-barrel domain"/>
    <property type="match status" value="1"/>
</dbReference>
<keyword evidence="4 10" id="KW-0812">Transmembrane</keyword>
<feature type="signal peptide" evidence="12">
    <location>
        <begin position="1"/>
        <end position="28"/>
    </location>
</feature>
<dbReference type="GO" id="GO:0009279">
    <property type="term" value="C:cell outer membrane"/>
    <property type="evidence" value="ECO:0007669"/>
    <property type="project" value="UniProtKB-SubCell"/>
</dbReference>
<dbReference type="PROSITE" id="PS50035">
    <property type="entry name" value="PLD"/>
    <property type="match status" value="1"/>
</dbReference>
<dbReference type="PANTHER" id="PTHR30069:SF29">
    <property type="entry name" value="HEMOGLOBIN AND HEMOGLOBIN-HAPTOGLOBIN-BINDING PROTEIN 1-RELATED"/>
    <property type="match status" value="1"/>
</dbReference>
<dbReference type="GO" id="GO:0006793">
    <property type="term" value="P:phosphorus metabolic process"/>
    <property type="evidence" value="ECO:0007669"/>
    <property type="project" value="UniProtKB-ARBA"/>
</dbReference>
<keyword evidence="7 10" id="KW-0472">Membrane</keyword>
<evidence type="ECO:0000256" key="12">
    <source>
        <dbReference type="SAM" id="SignalP"/>
    </source>
</evidence>
<dbReference type="InterPro" id="IPR036942">
    <property type="entry name" value="Beta-barrel_TonB_sf"/>
</dbReference>
<dbReference type="GO" id="GO:0003824">
    <property type="term" value="F:catalytic activity"/>
    <property type="evidence" value="ECO:0007669"/>
    <property type="project" value="InterPro"/>
</dbReference>
<dbReference type="AlphaFoldDB" id="B2DD76"/>
<dbReference type="Gene3D" id="2.170.130.10">
    <property type="entry name" value="TonB-dependent receptor, plug domain"/>
    <property type="match status" value="1"/>
</dbReference>
<dbReference type="InterPro" id="IPR001736">
    <property type="entry name" value="PLipase_D/transphosphatidylase"/>
</dbReference>
<evidence type="ECO:0000256" key="3">
    <source>
        <dbReference type="ARBA" id="ARBA00022452"/>
    </source>
</evidence>
<evidence type="ECO:0000256" key="6">
    <source>
        <dbReference type="ARBA" id="ARBA00023077"/>
    </source>
</evidence>
<protein>
    <submittedName>
        <fullName evidence="14">TonB-dependent receptor</fullName>
    </submittedName>
</protein>
<dbReference type="InterPro" id="IPR000531">
    <property type="entry name" value="Beta-barrel_TonB"/>
</dbReference>
<proteinExistence type="inferred from homology"/>
<keyword evidence="3 10" id="KW-1134">Transmembrane beta strand</keyword>
<keyword evidence="8 14" id="KW-0675">Receptor</keyword>
<evidence type="ECO:0000256" key="1">
    <source>
        <dbReference type="ARBA" id="ARBA00004571"/>
    </source>
</evidence>
<dbReference type="CDD" id="cd01347">
    <property type="entry name" value="ligand_gated_channel"/>
    <property type="match status" value="1"/>
</dbReference>
<dbReference type="PANTHER" id="PTHR30069">
    <property type="entry name" value="TONB-DEPENDENT OUTER MEMBRANE RECEPTOR"/>
    <property type="match status" value="1"/>
</dbReference>
<dbReference type="GO" id="GO:0044718">
    <property type="term" value="P:siderophore transmembrane transport"/>
    <property type="evidence" value="ECO:0007669"/>
    <property type="project" value="TreeGrafter"/>
</dbReference>
<evidence type="ECO:0000256" key="10">
    <source>
        <dbReference type="PROSITE-ProRule" id="PRU01360"/>
    </source>
</evidence>
<dbReference type="EMBL" id="AB368180">
    <property type="protein sequence ID" value="BAG28265.1"/>
    <property type="molecule type" value="Genomic_DNA"/>
</dbReference>
<comment type="subcellular location">
    <subcellularLocation>
        <location evidence="1 10">Cell outer membrane</location>
        <topology evidence="1 10">Multi-pass membrane protein</topology>
    </subcellularLocation>
</comment>
<evidence type="ECO:0000256" key="2">
    <source>
        <dbReference type="ARBA" id="ARBA00022448"/>
    </source>
</evidence>
<comment type="similarity">
    <text evidence="10 11">Belongs to the TonB-dependent receptor family.</text>
</comment>
<evidence type="ECO:0000313" key="14">
    <source>
        <dbReference type="EMBL" id="BAG28265.1"/>
    </source>
</evidence>
<keyword evidence="2 10" id="KW-0813">Transport</keyword>
<organism evidence="14">
    <name type="scientific">Desulfotignum balticum</name>
    <dbReference type="NCBI Taxonomy" id="115781"/>
    <lineage>
        <taxon>Bacteria</taxon>
        <taxon>Pseudomonadati</taxon>
        <taxon>Thermodesulfobacteriota</taxon>
        <taxon>Desulfobacteria</taxon>
        <taxon>Desulfobacterales</taxon>
        <taxon>Desulfobacteraceae</taxon>
        <taxon>Desulfotignum</taxon>
    </lineage>
</organism>
<name>B2DD76_9BACT</name>
<keyword evidence="6 11" id="KW-0798">TonB box</keyword>
<dbReference type="SUPFAM" id="SSF56935">
    <property type="entry name" value="Porins"/>
    <property type="match status" value="1"/>
</dbReference>
<keyword evidence="9 10" id="KW-0998">Cell outer membrane</keyword>
<sequence>MNKLMKIMATALVFCVWTAGLMICQASGQDTENTRHHGNTAIHLDDMVVTATRFPTDKNRVPGRITVITAADIENTPFERVDELLQQVSGLQTTRTDGIFELSPQVTMRGLGGNEPGRTLVLIDGTPASTGDSGNMRWNRLNLADIERIEVFKGPGSSIYGSNAMGGVINIITKRPDKPFSGAVSAGYGSFGTKKGAVRLGGRQDGDRGFYGQVAATGLDSDGYTSLTKTSSDYDNRIDRFVEEFNVSAKLGYAFDENSSLELGYAYFDDRRGEGYKYNIPEGSHRDFDTNRMNLLYKKAVNDWQWHFSGFFQREDYFWHRDFADAASIYKVLSDRDDYGTALSVSTDIGDHSTLILGADLRISEVDAADDYDFSSDYAINKGRLEQYAFYLHDEIRFLDDRLVLVGGVRFDTAKFKDGLYDSNVAPFDLVSGSLKDSSWDAFSPKISSRYHVSDNISVYGSYSRGFRAPILDALCRYGIFHGRFYDANPDLENETLDSFELGSDLKLFDMLDLSFSGYYSRGKDFIYSVDTGQTRFLWGRNRAVYLMNNVTEVEIKGFEADLAFRPNTHIRFFAGYTFNESLIDKFDERPELEGKRLEYVPEHSFSAGVDVFSSIINARVVLNHIGNQYSDDMNTEEIGGYETVDVKLWRNLDFLLPGLSASLAVQNLFDETYLRSEDEKSPGMFTVGEIKYEW</sequence>
<reference evidence="14" key="1">
    <citation type="journal article" date="2008" name="Appl. Microbiol. Biotechnol.">
        <title>Subtractive hybridization and random arbitrarily primed PCR analyses of a benzoate-assimilating bacterium, Desulfotignum balticum.</title>
        <authorList>
            <person name="Habe H."/>
            <person name="Kobuna A."/>
            <person name="Hosoda A."/>
            <person name="Kouzuma A."/>
            <person name="Yamane H."/>
            <person name="Nojiri H."/>
            <person name="Omori T."/>
            <person name="Watanabe K."/>
        </authorList>
    </citation>
    <scope>NUCLEOTIDE SEQUENCE</scope>
    <source>
        <strain evidence="14">DSM 7044</strain>
    </source>
</reference>
<dbReference type="Pfam" id="PF00593">
    <property type="entry name" value="TonB_dep_Rec_b-barrel"/>
    <property type="match status" value="1"/>
</dbReference>
<dbReference type="GO" id="GO:0015344">
    <property type="term" value="F:siderophore uptake transmembrane transporter activity"/>
    <property type="evidence" value="ECO:0007669"/>
    <property type="project" value="TreeGrafter"/>
</dbReference>
<evidence type="ECO:0000256" key="5">
    <source>
        <dbReference type="ARBA" id="ARBA00022729"/>
    </source>
</evidence>
<evidence type="ECO:0000256" key="8">
    <source>
        <dbReference type="ARBA" id="ARBA00023170"/>
    </source>
</evidence>
<dbReference type="Pfam" id="PF07715">
    <property type="entry name" value="Plug"/>
    <property type="match status" value="1"/>
</dbReference>
<dbReference type="InterPro" id="IPR037066">
    <property type="entry name" value="Plug_dom_sf"/>
</dbReference>